<sequence length="274" mass="30967">MRESAAYFQRVIQMIMRIFRSVFFILLSLLTLGVASLSTSCKKDEPSQKENATHVVWVGEWKPVGIYVYGRENMKPFLLTLRNQKEGQDTLKSRVFPFIKGLVVSKGSQEKVFGTLTDRMIAKDNESAVNFCDLFANAVWNLKGDGTYEITGLAGVSDPVAGSWSETDKRVLLSGPTPVLEGKYQEAICGALSSIMLDRQVELTWAEELQMHKDRGIPKVLLLQTSWSVFMPMLAAYYEKQGEKNHAATLRKVAEKYGYIELSVLFYKRLDGHF</sequence>
<comment type="caution">
    <text evidence="1">The sequence shown here is derived from an EMBL/GenBank/DDBJ whole genome shotgun (WGS) entry which is preliminary data.</text>
</comment>
<dbReference type="EMBL" id="LIIK01000038">
    <property type="protein sequence ID" value="KQM08445.1"/>
    <property type="molecule type" value="Genomic_DNA"/>
</dbReference>
<evidence type="ECO:0000313" key="2">
    <source>
        <dbReference type="Proteomes" id="UP000054172"/>
    </source>
</evidence>
<evidence type="ECO:0000313" key="1">
    <source>
        <dbReference type="EMBL" id="KQM08445.1"/>
    </source>
</evidence>
<dbReference type="PATRIC" id="fig|1702214.3.peg.1067"/>
<proteinExistence type="predicted"/>
<accession>A0A0Q4B6A3</accession>
<dbReference type="AlphaFoldDB" id="A0A0Q4B6A3"/>
<reference evidence="1" key="1">
    <citation type="submission" date="2015-08" db="EMBL/GenBank/DDBJ databases">
        <title>Candidatus Bacteriodes Periocalifornicus.</title>
        <authorList>
            <person name="McLean J.S."/>
            <person name="Kelley S."/>
        </authorList>
    </citation>
    <scope>NUCLEOTIDE SEQUENCE [LARGE SCALE GENOMIC DNA]</scope>
    <source>
        <strain evidence="1">12B</strain>
    </source>
</reference>
<keyword evidence="2" id="KW-1185">Reference proteome</keyword>
<dbReference type="Proteomes" id="UP000054172">
    <property type="component" value="Unassembled WGS sequence"/>
</dbReference>
<name>A0A0Q4B6A3_9BACT</name>
<organism evidence="1 2">
    <name type="scientific">Candidatus [Bacteroides] periocalifornicus</name>
    <dbReference type="NCBI Taxonomy" id="1702214"/>
    <lineage>
        <taxon>Bacteria</taxon>
        <taxon>Pseudomonadati</taxon>
        <taxon>Bacteroidota</taxon>
    </lineage>
</organism>
<dbReference type="STRING" id="1702214.AL399_07365"/>
<gene>
    <name evidence="1" type="ORF">AL399_07365</name>
</gene>
<protein>
    <submittedName>
        <fullName evidence="1">Uncharacterized protein</fullName>
    </submittedName>
</protein>